<dbReference type="AlphaFoldDB" id="A0A5B7FQ92"/>
<gene>
    <name evidence="1" type="ORF">E2C01_040995</name>
</gene>
<name>A0A5B7FQ92_PORTR</name>
<protein>
    <submittedName>
        <fullName evidence="1">Uncharacterized protein</fullName>
    </submittedName>
</protein>
<reference evidence="1 2" key="1">
    <citation type="submission" date="2019-05" db="EMBL/GenBank/DDBJ databases">
        <title>Another draft genome of Portunus trituberculatus and its Hox gene families provides insights of decapod evolution.</title>
        <authorList>
            <person name="Jeong J.-H."/>
            <person name="Song I."/>
            <person name="Kim S."/>
            <person name="Choi T."/>
            <person name="Kim D."/>
            <person name="Ryu S."/>
            <person name="Kim W."/>
        </authorList>
    </citation>
    <scope>NUCLEOTIDE SEQUENCE [LARGE SCALE GENOMIC DNA]</scope>
    <source>
        <tissue evidence="1">Muscle</tissue>
    </source>
</reference>
<evidence type="ECO:0000313" key="2">
    <source>
        <dbReference type="Proteomes" id="UP000324222"/>
    </source>
</evidence>
<keyword evidence="2" id="KW-1185">Reference proteome</keyword>
<organism evidence="1 2">
    <name type="scientific">Portunus trituberculatus</name>
    <name type="common">Swimming crab</name>
    <name type="synonym">Neptunus trituberculatus</name>
    <dbReference type="NCBI Taxonomy" id="210409"/>
    <lineage>
        <taxon>Eukaryota</taxon>
        <taxon>Metazoa</taxon>
        <taxon>Ecdysozoa</taxon>
        <taxon>Arthropoda</taxon>
        <taxon>Crustacea</taxon>
        <taxon>Multicrustacea</taxon>
        <taxon>Malacostraca</taxon>
        <taxon>Eumalacostraca</taxon>
        <taxon>Eucarida</taxon>
        <taxon>Decapoda</taxon>
        <taxon>Pleocyemata</taxon>
        <taxon>Brachyura</taxon>
        <taxon>Eubrachyura</taxon>
        <taxon>Portunoidea</taxon>
        <taxon>Portunidae</taxon>
        <taxon>Portuninae</taxon>
        <taxon>Portunus</taxon>
    </lineage>
</organism>
<dbReference type="Proteomes" id="UP000324222">
    <property type="component" value="Unassembled WGS sequence"/>
</dbReference>
<dbReference type="EMBL" id="VSRR010007638">
    <property type="protein sequence ID" value="MPC47253.1"/>
    <property type="molecule type" value="Genomic_DNA"/>
</dbReference>
<proteinExistence type="predicted"/>
<comment type="caution">
    <text evidence="1">The sequence shown here is derived from an EMBL/GenBank/DDBJ whole genome shotgun (WGS) entry which is preliminary data.</text>
</comment>
<accession>A0A5B7FQ92</accession>
<sequence length="65" mass="7202">MYSFPILFATSTEASVEARKCNPMEFGVAFCPDADPFRFLRLLGARWVSVGVVTFSAPTLHESTE</sequence>
<evidence type="ECO:0000313" key="1">
    <source>
        <dbReference type="EMBL" id="MPC47253.1"/>
    </source>
</evidence>